<sequence>MGDRAMGLTKSALACLGLWAFSVSGRIVEADKKPAMRVQHVVMRVSHN</sequence>
<protein>
    <submittedName>
        <fullName evidence="1">Uncharacterized protein</fullName>
    </submittedName>
</protein>
<evidence type="ECO:0000313" key="1">
    <source>
        <dbReference type="EMBL" id="OXC72094.1"/>
    </source>
</evidence>
<dbReference type="EMBL" id="MTHB01000284">
    <property type="protein sequence ID" value="OXC72094.1"/>
    <property type="molecule type" value="Genomic_DNA"/>
</dbReference>
<dbReference type="Proteomes" id="UP000214720">
    <property type="component" value="Unassembled WGS sequence"/>
</dbReference>
<proteinExistence type="predicted"/>
<accession>A0A226WLL8</accession>
<comment type="caution">
    <text evidence="1">The sequence shown here is derived from an EMBL/GenBank/DDBJ whole genome shotgun (WGS) entry which is preliminary data.</text>
</comment>
<evidence type="ECO:0000313" key="2">
    <source>
        <dbReference type="Proteomes" id="UP000214720"/>
    </source>
</evidence>
<name>A0A226WLL8_CABSO</name>
<reference evidence="2" key="1">
    <citation type="submission" date="2017-01" db="EMBL/GenBank/DDBJ databases">
        <title>Genome Analysis of Deinococcus marmoris KOPRI26562.</title>
        <authorList>
            <person name="Kim J.H."/>
            <person name="Oh H.-M."/>
        </authorList>
    </citation>
    <scope>NUCLEOTIDE SEQUENCE [LARGE SCALE GENOMIC DNA]</scope>
    <source>
        <strain evidence="2">PAMC 26633</strain>
    </source>
</reference>
<dbReference type="AlphaFoldDB" id="A0A226WLL8"/>
<gene>
    <name evidence="1" type="ORF">BSU04_43580</name>
</gene>
<organism evidence="1 2">
    <name type="scientific">Caballeronia sordidicola</name>
    <name type="common">Burkholderia sordidicola</name>
    <dbReference type="NCBI Taxonomy" id="196367"/>
    <lineage>
        <taxon>Bacteria</taxon>
        <taxon>Pseudomonadati</taxon>
        <taxon>Pseudomonadota</taxon>
        <taxon>Betaproteobacteria</taxon>
        <taxon>Burkholderiales</taxon>
        <taxon>Burkholderiaceae</taxon>
        <taxon>Caballeronia</taxon>
    </lineage>
</organism>